<dbReference type="GO" id="GO:0045892">
    <property type="term" value="P:negative regulation of DNA-templated transcription"/>
    <property type="evidence" value="ECO:0007669"/>
    <property type="project" value="TreeGrafter"/>
</dbReference>
<dbReference type="PROSITE" id="PS51078">
    <property type="entry name" value="ICLR_ED"/>
    <property type="match status" value="1"/>
</dbReference>
<dbReference type="Pfam" id="PF01614">
    <property type="entry name" value="IclR_C"/>
    <property type="match status" value="1"/>
</dbReference>
<keyword evidence="3" id="KW-0804">Transcription</keyword>
<protein>
    <submittedName>
        <fullName evidence="6">DNA-binding IclR family transcriptional regulator</fullName>
    </submittedName>
</protein>
<feature type="domain" description="IclR-ED" evidence="5">
    <location>
        <begin position="94"/>
        <end position="276"/>
    </location>
</feature>
<gene>
    <name evidence="6" type="ORF">CLV29_2905</name>
</gene>
<dbReference type="Gene3D" id="1.10.10.10">
    <property type="entry name" value="Winged helix-like DNA-binding domain superfamily/Winged helix DNA-binding domain"/>
    <property type="match status" value="1"/>
</dbReference>
<evidence type="ECO:0000259" key="5">
    <source>
        <dbReference type="PROSITE" id="PS51078"/>
    </source>
</evidence>
<dbReference type="PANTHER" id="PTHR30136">
    <property type="entry name" value="HELIX-TURN-HELIX TRANSCRIPTIONAL REGULATOR, ICLR FAMILY"/>
    <property type="match status" value="1"/>
</dbReference>
<evidence type="ECO:0000256" key="3">
    <source>
        <dbReference type="ARBA" id="ARBA00023163"/>
    </source>
</evidence>
<sequence length="282" mass="30117">MSLPSAVEPVESADLGAFGPRHETRQSGARVPAVRNAVALLRELARNVQPVSAGALARSLHIPRSSTYQLLQTLVEEGLVVHVPDAHGYALGGGVAELGSAYSQRSSLENLARPHLTRLARTIQESAALSILQGDEVLYLSKVQPARPIALVTDKGVRLPAHLTASGRAILARLPRREVLAHFADAGPLVRLNGQGPSTLRELRDLLTEDLRRGWSIEKGCVSRTVTCISAAVTDRTDRPTAAVTVSFLSHKRQDHLEIADAVCRAAADLSRALGSPCAGER</sequence>
<evidence type="ECO:0000256" key="1">
    <source>
        <dbReference type="ARBA" id="ARBA00023015"/>
    </source>
</evidence>
<evidence type="ECO:0000259" key="4">
    <source>
        <dbReference type="PROSITE" id="PS51077"/>
    </source>
</evidence>
<organism evidence="6 7">
    <name type="scientific">Naumannella halotolerans</name>
    <dbReference type="NCBI Taxonomy" id="993414"/>
    <lineage>
        <taxon>Bacteria</taxon>
        <taxon>Bacillati</taxon>
        <taxon>Actinomycetota</taxon>
        <taxon>Actinomycetes</taxon>
        <taxon>Propionibacteriales</taxon>
        <taxon>Propionibacteriaceae</taxon>
        <taxon>Naumannella</taxon>
    </lineage>
</organism>
<dbReference type="EMBL" id="SOAW01000003">
    <property type="protein sequence ID" value="TDT29883.1"/>
    <property type="molecule type" value="Genomic_DNA"/>
</dbReference>
<dbReference type="AlphaFoldDB" id="A0A4R7J0S3"/>
<dbReference type="SUPFAM" id="SSF55781">
    <property type="entry name" value="GAF domain-like"/>
    <property type="match status" value="1"/>
</dbReference>
<dbReference type="PROSITE" id="PS51077">
    <property type="entry name" value="HTH_ICLR"/>
    <property type="match status" value="1"/>
</dbReference>
<dbReference type="InterPro" id="IPR036390">
    <property type="entry name" value="WH_DNA-bd_sf"/>
</dbReference>
<comment type="caution">
    <text evidence="6">The sequence shown here is derived from an EMBL/GenBank/DDBJ whole genome shotgun (WGS) entry which is preliminary data.</text>
</comment>
<dbReference type="GO" id="GO:0003677">
    <property type="term" value="F:DNA binding"/>
    <property type="evidence" value="ECO:0007669"/>
    <property type="project" value="UniProtKB-KW"/>
</dbReference>
<keyword evidence="2 6" id="KW-0238">DNA-binding</keyword>
<dbReference type="Proteomes" id="UP000295371">
    <property type="component" value="Unassembled WGS sequence"/>
</dbReference>
<dbReference type="PANTHER" id="PTHR30136:SF24">
    <property type="entry name" value="HTH-TYPE TRANSCRIPTIONAL REPRESSOR ALLR"/>
    <property type="match status" value="1"/>
</dbReference>
<name>A0A4R7J0S3_9ACTN</name>
<evidence type="ECO:0000256" key="2">
    <source>
        <dbReference type="ARBA" id="ARBA00023125"/>
    </source>
</evidence>
<reference evidence="6 7" key="1">
    <citation type="submission" date="2019-03" db="EMBL/GenBank/DDBJ databases">
        <title>Genomic Encyclopedia of Archaeal and Bacterial Type Strains, Phase II (KMG-II): from individual species to whole genera.</title>
        <authorList>
            <person name="Goeker M."/>
        </authorList>
    </citation>
    <scope>NUCLEOTIDE SEQUENCE [LARGE SCALE GENOMIC DNA]</scope>
    <source>
        <strain evidence="6 7">DSM 24323</strain>
    </source>
</reference>
<dbReference type="InterPro" id="IPR036388">
    <property type="entry name" value="WH-like_DNA-bd_sf"/>
</dbReference>
<evidence type="ECO:0000313" key="7">
    <source>
        <dbReference type="Proteomes" id="UP000295371"/>
    </source>
</evidence>
<proteinExistence type="predicted"/>
<evidence type="ECO:0000313" key="6">
    <source>
        <dbReference type="EMBL" id="TDT29883.1"/>
    </source>
</evidence>
<dbReference type="GO" id="GO:0003700">
    <property type="term" value="F:DNA-binding transcription factor activity"/>
    <property type="evidence" value="ECO:0007669"/>
    <property type="project" value="TreeGrafter"/>
</dbReference>
<dbReference type="Pfam" id="PF09339">
    <property type="entry name" value="HTH_IclR"/>
    <property type="match status" value="1"/>
</dbReference>
<dbReference type="InterPro" id="IPR014757">
    <property type="entry name" value="Tscrpt_reg_IclR_C"/>
</dbReference>
<dbReference type="InterPro" id="IPR050707">
    <property type="entry name" value="HTH_MetabolicPath_Reg"/>
</dbReference>
<keyword evidence="1" id="KW-0805">Transcription regulation</keyword>
<dbReference type="SMART" id="SM00346">
    <property type="entry name" value="HTH_ICLR"/>
    <property type="match status" value="1"/>
</dbReference>
<accession>A0A4R7J0S3</accession>
<dbReference type="Gene3D" id="3.30.450.40">
    <property type="match status" value="1"/>
</dbReference>
<dbReference type="InterPro" id="IPR029016">
    <property type="entry name" value="GAF-like_dom_sf"/>
</dbReference>
<dbReference type="SUPFAM" id="SSF46785">
    <property type="entry name" value="Winged helix' DNA-binding domain"/>
    <property type="match status" value="1"/>
</dbReference>
<dbReference type="InterPro" id="IPR005471">
    <property type="entry name" value="Tscrpt_reg_IclR_N"/>
</dbReference>
<keyword evidence="7" id="KW-1185">Reference proteome</keyword>
<feature type="domain" description="HTH iclR-type" evidence="4">
    <location>
        <begin position="31"/>
        <end position="93"/>
    </location>
</feature>